<dbReference type="InterPro" id="IPR033524">
    <property type="entry name" value="Glu/Leu/Phe/Val_DH_AS"/>
</dbReference>
<dbReference type="InterPro" id="IPR006095">
    <property type="entry name" value="Glu/Leu/Phe/Val/Trp_DH"/>
</dbReference>
<dbReference type="GO" id="GO:0000166">
    <property type="term" value="F:nucleotide binding"/>
    <property type="evidence" value="ECO:0007669"/>
    <property type="project" value="UniProtKB-KW"/>
</dbReference>
<evidence type="ECO:0000259" key="8">
    <source>
        <dbReference type="SMART" id="SM00839"/>
    </source>
</evidence>
<dbReference type="GO" id="GO:0004352">
    <property type="term" value="F:glutamate dehydrogenase (NAD+) activity"/>
    <property type="evidence" value="ECO:0007669"/>
    <property type="project" value="TreeGrafter"/>
</dbReference>
<dbReference type="AlphaFoldDB" id="A0A1N6WH09"/>
<feature type="binding site" evidence="5">
    <location>
        <position position="97"/>
    </location>
    <ligand>
        <name>substrate</name>
    </ligand>
</feature>
<feature type="binding site" evidence="5">
    <location>
        <position position="237"/>
    </location>
    <ligand>
        <name>NAD(+)</name>
        <dbReference type="ChEBI" id="CHEBI:57540"/>
    </ligand>
</feature>
<evidence type="ECO:0000256" key="2">
    <source>
        <dbReference type="ARBA" id="ARBA00023002"/>
    </source>
</evidence>
<sequence>MANTQNEGKKFLESVHQFFDHAASYSKLDPGILAQIKTCNSVYKVSFPVEIDGRVEVIEGIRVQHSHHKLPSKGGIRFSMQVDEDEVKALATLMTFKCAVVDVPFGGAKGGVKINPRTSSVKTLEKVTRRYAAELIKKNLIGPGMDVPAPDYGTGSREMAWIADTYQALKYGETNALGCVTGKPVGQGGIRGRAEATGLGVFYGIREALGDTEYMKKAGIEGTTMEGKRVIVQGLGNVGYNAAHFCQQDGAIIIGIAEREGGIYNSNGIDVAEAFKHRSETGSILDFGQCKNFENSVELLEEECDILIPAALENQIHAGNAARIKAKIVAEGANGPVTRDAEKILLEKGIIIIPDLYINAGGVTVSYFEWLKNLSNVRFGRMGKRAEEASHRRLVNAIESASGKSLTTHERTMLIQGSDEISLVRSGLEDTMINAYHEIRGVMNKKDIHDMRAAAFLTAIEKIGVSYEALGIFP</sequence>
<dbReference type="PANTHER" id="PTHR11606:SF13">
    <property type="entry name" value="GLUTAMATE DEHYDROGENASE 1, MITOCHONDRIAL"/>
    <property type="match status" value="1"/>
</dbReference>
<feature type="active site" description="Proton donor" evidence="4">
    <location>
        <position position="109"/>
    </location>
</feature>
<evidence type="ECO:0000256" key="5">
    <source>
        <dbReference type="PIRSR" id="PIRSR000185-2"/>
    </source>
</evidence>
<keyword evidence="10" id="KW-1185">Reference proteome</keyword>
<dbReference type="Pfam" id="PF00208">
    <property type="entry name" value="ELFV_dehydrog"/>
    <property type="match status" value="1"/>
</dbReference>
<feature type="binding site" evidence="5">
    <location>
        <position position="197"/>
    </location>
    <ligand>
        <name>NAD(+)</name>
        <dbReference type="ChEBI" id="CHEBI:57540"/>
    </ligand>
</feature>
<evidence type="ECO:0000256" key="3">
    <source>
        <dbReference type="PIRNR" id="PIRNR000185"/>
    </source>
</evidence>
<feature type="domain" description="Glutamate/phenylalanine/leucine/valine/L-tryptophan dehydrogenase C-terminal" evidence="8">
    <location>
        <begin position="190"/>
        <end position="471"/>
    </location>
</feature>
<dbReference type="InterPro" id="IPR036291">
    <property type="entry name" value="NAD(P)-bd_dom_sf"/>
</dbReference>
<keyword evidence="5" id="KW-0547">Nucleotide-binding</keyword>
<dbReference type="Proteomes" id="UP000185924">
    <property type="component" value="Unassembled WGS sequence"/>
</dbReference>
<evidence type="ECO:0000256" key="4">
    <source>
        <dbReference type="PIRSR" id="PIRSR000185-1"/>
    </source>
</evidence>
<reference evidence="10" key="1">
    <citation type="submission" date="2017-01" db="EMBL/GenBank/DDBJ databases">
        <authorList>
            <person name="Varghese N."/>
            <person name="Submissions S."/>
        </authorList>
    </citation>
    <scope>NUCLEOTIDE SEQUENCE [LARGE SCALE GENOMIC DNA]</scope>
    <source>
        <strain evidence="10">DM9</strain>
    </source>
</reference>
<feature type="binding site" evidence="5">
    <location>
        <position position="73"/>
    </location>
    <ligand>
        <name>substrate</name>
    </ligand>
</feature>
<dbReference type="InterPro" id="IPR006096">
    <property type="entry name" value="Glu/Leu/Phe/Val/Trp_DH_C"/>
</dbReference>
<dbReference type="Pfam" id="PF02812">
    <property type="entry name" value="ELFV_dehydrog_N"/>
    <property type="match status" value="1"/>
</dbReference>
<dbReference type="RefSeq" id="WP_076421671.1">
    <property type="nucleotide sequence ID" value="NZ_FTNM01000002.1"/>
</dbReference>
<dbReference type="PANTHER" id="PTHR11606">
    <property type="entry name" value="GLUTAMATE DEHYDROGENASE"/>
    <property type="match status" value="1"/>
</dbReference>
<evidence type="ECO:0000313" key="10">
    <source>
        <dbReference type="Proteomes" id="UP000185924"/>
    </source>
</evidence>
<dbReference type="Gene3D" id="3.40.50.720">
    <property type="entry name" value="NAD(P)-binding Rossmann-like Domain"/>
    <property type="match status" value="1"/>
</dbReference>
<dbReference type="Gene3D" id="3.40.50.10860">
    <property type="entry name" value="Leucine Dehydrogenase, chain A, domain 1"/>
    <property type="match status" value="1"/>
</dbReference>
<dbReference type="SMART" id="SM00839">
    <property type="entry name" value="ELFV_dehydrog"/>
    <property type="match status" value="1"/>
</dbReference>
<keyword evidence="5" id="KW-0520">NAD</keyword>
<feature type="site" description="Important for catalysis" evidence="6">
    <location>
        <position position="151"/>
    </location>
</feature>
<dbReference type="InterPro" id="IPR046346">
    <property type="entry name" value="Aminoacid_DH-like_N_sf"/>
</dbReference>
<dbReference type="CDD" id="cd01076">
    <property type="entry name" value="NAD_bind_1_Glu_DH"/>
    <property type="match status" value="1"/>
</dbReference>
<evidence type="ECO:0000256" key="6">
    <source>
        <dbReference type="PIRSR" id="PIRSR000185-3"/>
    </source>
</evidence>
<gene>
    <name evidence="9" type="ORF">SAMN05421545_1541</name>
</gene>
<name>A0A1N6WH09_9BACT</name>
<dbReference type="GO" id="GO:0006538">
    <property type="term" value="P:L-glutamate catabolic process"/>
    <property type="evidence" value="ECO:0007669"/>
    <property type="project" value="TreeGrafter"/>
</dbReference>
<dbReference type="OrthoDB" id="9803297at2"/>
<dbReference type="STRING" id="1077936.SAMN05421545_1541"/>
<dbReference type="PROSITE" id="PS00074">
    <property type="entry name" value="GLFV_DEHYDROGENASE"/>
    <property type="match status" value="1"/>
</dbReference>
<dbReference type="PIRSF" id="PIRSF000185">
    <property type="entry name" value="Glu_DH"/>
    <property type="match status" value="1"/>
</dbReference>
<evidence type="ECO:0000256" key="1">
    <source>
        <dbReference type="ARBA" id="ARBA00006382"/>
    </source>
</evidence>
<dbReference type="EMBL" id="FTNM01000002">
    <property type="protein sequence ID" value="SIQ89467.1"/>
    <property type="molecule type" value="Genomic_DNA"/>
</dbReference>
<evidence type="ECO:0000256" key="7">
    <source>
        <dbReference type="RuleBase" id="RU004417"/>
    </source>
</evidence>
<accession>A0A1N6WH09</accession>
<feature type="binding site" evidence="5">
    <location>
        <position position="366"/>
    </location>
    <ligand>
        <name>substrate</name>
    </ligand>
</feature>
<organism evidence="9 10">
    <name type="scientific">Pontibacter lucknowensis</name>
    <dbReference type="NCBI Taxonomy" id="1077936"/>
    <lineage>
        <taxon>Bacteria</taxon>
        <taxon>Pseudomonadati</taxon>
        <taxon>Bacteroidota</taxon>
        <taxon>Cytophagia</taxon>
        <taxon>Cytophagales</taxon>
        <taxon>Hymenobacteraceae</taxon>
        <taxon>Pontibacter</taxon>
    </lineage>
</organism>
<dbReference type="PRINTS" id="PR00082">
    <property type="entry name" value="GLFDHDRGNASE"/>
</dbReference>
<dbReference type="InterPro" id="IPR014362">
    <property type="entry name" value="Glu_DH"/>
</dbReference>
<comment type="similarity">
    <text evidence="1 3 7">Belongs to the Glu/Leu/Phe/Val dehydrogenases family.</text>
</comment>
<dbReference type="SUPFAM" id="SSF53223">
    <property type="entry name" value="Aminoacid dehydrogenase-like, N-terminal domain"/>
    <property type="match status" value="1"/>
</dbReference>
<proteinExistence type="inferred from homology"/>
<dbReference type="InterPro" id="IPR033922">
    <property type="entry name" value="NAD_bind_Glu_DH"/>
</dbReference>
<evidence type="ECO:0000313" key="9">
    <source>
        <dbReference type="EMBL" id="SIQ89467.1"/>
    </source>
</evidence>
<dbReference type="InterPro" id="IPR006097">
    <property type="entry name" value="Glu/Leu/Phe/Val/Trp_DH_dimer"/>
</dbReference>
<dbReference type="SUPFAM" id="SSF51735">
    <property type="entry name" value="NAD(P)-binding Rossmann-fold domains"/>
    <property type="match status" value="1"/>
</dbReference>
<keyword evidence="2 3" id="KW-0560">Oxidoreductase</keyword>
<dbReference type="FunFam" id="3.40.50.720:FF:000100">
    <property type="entry name" value="Glutamate dehydrogenase 1, mitochondrial"/>
    <property type="match status" value="1"/>
</dbReference>
<protein>
    <recommendedName>
        <fullName evidence="3">Glutamate dehydrogenase</fullName>
    </recommendedName>
</protein>